<protein>
    <submittedName>
        <fullName evidence="2">Uncharacterized protein</fullName>
    </submittedName>
</protein>
<dbReference type="Proteomes" id="UP000018780">
    <property type="component" value="Chromosome"/>
</dbReference>
<dbReference type="HOGENOM" id="CLU_2508656_0_0_5"/>
<sequence>MPAKQPGRLAPGAVSSRGPVLKNSGAWQPGPGPPALAPVFPHCGKQTVSGGWPAPGSDQQPAAPGAAICNPARRGRFEGQGTEGL</sequence>
<dbReference type="AlphaFoldDB" id="V9W1I6"/>
<dbReference type="KEGG" id="lmd:METH_09410"/>
<evidence type="ECO:0000313" key="2">
    <source>
        <dbReference type="EMBL" id="AHD03037.1"/>
    </source>
</evidence>
<feature type="region of interest" description="Disordered" evidence="1">
    <location>
        <begin position="1"/>
        <end position="85"/>
    </location>
</feature>
<reference evidence="2 3" key="1">
    <citation type="submission" date="2013-09" db="EMBL/GenBank/DDBJ databases">
        <authorList>
            <consortium name="DOE Joint Genome Institute"/>
            <person name="Klenk H.-P."/>
            <person name="Huntemann M."/>
            <person name="Han J."/>
            <person name="Chen A."/>
            <person name="Kyrpides N."/>
            <person name="Mavromatis K."/>
            <person name="Markowitz V."/>
            <person name="Palaniappan K."/>
            <person name="Ivanova N."/>
            <person name="Schaumberg A."/>
            <person name="Pati A."/>
            <person name="Liolios K."/>
            <person name="Nordberg H.P."/>
            <person name="Cantor M.N."/>
            <person name="Hua S.X."/>
            <person name="Woyke T."/>
        </authorList>
    </citation>
    <scope>NUCLEOTIDE SEQUENCE [LARGE SCALE GENOMIC DNA]</scope>
    <source>
        <strain evidence="2 3">DSM 14336</strain>
    </source>
</reference>
<proteinExistence type="predicted"/>
<name>V9W1I6_9RHOB</name>
<evidence type="ECO:0000313" key="3">
    <source>
        <dbReference type="Proteomes" id="UP000018780"/>
    </source>
</evidence>
<dbReference type="EMBL" id="CP006773">
    <property type="protein sequence ID" value="AHD03037.1"/>
    <property type="molecule type" value="Genomic_DNA"/>
</dbReference>
<keyword evidence="3" id="KW-1185">Reference proteome</keyword>
<organism evidence="2 3">
    <name type="scientific">Leisingera methylohalidivorans DSM 14336</name>
    <dbReference type="NCBI Taxonomy" id="999552"/>
    <lineage>
        <taxon>Bacteria</taxon>
        <taxon>Pseudomonadati</taxon>
        <taxon>Pseudomonadota</taxon>
        <taxon>Alphaproteobacteria</taxon>
        <taxon>Rhodobacterales</taxon>
        <taxon>Roseobacteraceae</taxon>
        <taxon>Leisingera</taxon>
    </lineage>
</organism>
<gene>
    <name evidence="2" type="ORF">METH_09410</name>
</gene>
<evidence type="ECO:0000256" key="1">
    <source>
        <dbReference type="SAM" id="MobiDB-lite"/>
    </source>
</evidence>
<accession>V9W1I6</accession>
<dbReference type="STRING" id="999552.METH_09410"/>